<gene>
    <name evidence="1" type="ORF">NCTC11075_05812</name>
</gene>
<reference evidence="1 2" key="1">
    <citation type="submission" date="2018-12" db="EMBL/GenBank/DDBJ databases">
        <authorList>
            <consortium name="Pathogen Informatics"/>
        </authorList>
    </citation>
    <scope>NUCLEOTIDE SEQUENCE [LARGE SCALE GENOMIC DNA]</scope>
    <source>
        <strain evidence="1 2">NCTC11075</strain>
    </source>
</reference>
<name>A0A3S4IZX1_CITKO</name>
<sequence length="92" mass="10579">MTKSLKALSCGQRDIIRKMAAILVCAEIEVRAIAPQYEKTTGKKYDSKSADSYLNTFLNNNPEYKRVWKLLLKDKTSHERDFLARIRGENGK</sequence>
<proteinExistence type="predicted"/>
<evidence type="ECO:0000313" key="1">
    <source>
        <dbReference type="EMBL" id="VEB94878.1"/>
    </source>
</evidence>
<dbReference type="EMBL" id="LR134204">
    <property type="protein sequence ID" value="VEB94878.1"/>
    <property type="molecule type" value="Genomic_DNA"/>
</dbReference>
<protein>
    <submittedName>
        <fullName evidence="1">Uncharacterized protein</fullName>
    </submittedName>
</protein>
<accession>A0A3S4IZX1</accession>
<evidence type="ECO:0000313" key="2">
    <source>
        <dbReference type="Proteomes" id="UP000270272"/>
    </source>
</evidence>
<dbReference type="Proteomes" id="UP000270272">
    <property type="component" value="Chromosome"/>
</dbReference>
<organism evidence="1 2">
    <name type="scientific">Citrobacter koseri</name>
    <name type="common">Citrobacter diversus</name>
    <dbReference type="NCBI Taxonomy" id="545"/>
    <lineage>
        <taxon>Bacteria</taxon>
        <taxon>Pseudomonadati</taxon>
        <taxon>Pseudomonadota</taxon>
        <taxon>Gammaproteobacteria</taxon>
        <taxon>Enterobacterales</taxon>
        <taxon>Enterobacteriaceae</taxon>
        <taxon>Citrobacter</taxon>
    </lineage>
</organism>
<dbReference type="AlphaFoldDB" id="A0A3S4IZX1"/>